<keyword evidence="3" id="KW-1185">Reference proteome</keyword>
<dbReference type="InterPro" id="IPR055510">
    <property type="entry name" value="DUF7083"/>
</dbReference>
<dbReference type="Pfam" id="PF23309">
    <property type="entry name" value="DUF7083"/>
    <property type="match status" value="1"/>
</dbReference>
<accession>A0A564YBJ6</accession>
<proteinExistence type="predicted"/>
<feature type="non-terminal residue" evidence="2">
    <location>
        <position position="1"/>
    </location>
</feature>
<gene>
    <name evidence="2" type="ORF">WMSIL1_LOCUS4539</name>
</gene>
<sequence length="168" mass="20052">SEDYIKNVGEFHYEPSVGDILTTRCACNRDIYENRMAGLPNETKINMLLRKFSKSDHDLYLAYLLPLSPKDLTFEETMEKSDRHFECLNLAIREGEDIHKYAPVMNRMCNAFLQHTYPNNNNNNNKPRCRFCGDFPFHRDRPFSKHRYQDWNSYQQKEGFCQSNQRRP</sequence>
<name>A0A564YBJ6_HYMDI</name>
<organism evidence="2 3">
    <name type="scientific">Hymenolepis diminuta</name>
    <name type="common">Rat tapeworm</name>
    <dbReference type="NCBI Taxonomy" id="6216"/>
    <lineage>
        <taxon>Eukaryota</taxon>
        <taxon>Metazoa</taxon>
        <taxon>Spiralia</taxon>
        <taxon>Lophotrochozoa</taxon>
        <taxon>Platyhelminthes</taxon>
        <taxon>Cestoda</taxon>
        <taxon>Eucestoda</taxon>
        <taxon>Cyclophyllidea</taxon>
        <taxon>Hymenolepididae</taxon>
        <taxon>Hymenolepis</taxon>
    </lineage>
</organism>
<dbReference type="AlphaFoldDB" id="A0A564YBJ6"/>
<reference evidence="2 3" key="1">
    <citation type="submission" date="2019-07" db="EMBL/GenBank/DDBJ databases">
        <authorList>
            <person name="Jastrzebski P J."/>
            <person name="Paukszto L."/>
            <person name="Jastrzebski P J."/>
        </authorList>
    </citation>
    <scope>NUCLEOTIDE SEQUENCE [LARGE SCALE GENOMIC DNA]</scope>
    <source>
        <strain evidence="2 3">WMS-il1</strain>
    </source>
</reference>
<evidence type="ECO:0000313" key="3">
    <source>
        <dbReference type="Proteomes" id="UP000321570"/>
    </source>
</evidence>
<evidence type="ECO:0000259" key="1">
    <source>
        <dbReference type="Pfam" id="PF23309"/>
    </source>
</evidence>
<dbReference type="EMBL" id="CABIJS010000123">
    <property type="protein sequence ID" value="VUZ44349.1"/>
    <property type="molecule type" value="Genomic_DNA"/>
</dbReference>
<protein>
    <recommendedName>
        <fullName evidence="1">DUF7083 domain-containing protein</fullName>
    </recommendedName>
</protein>
<dbReference type="Proteomes" id="UP000321570">
    <property type="component" value="Unassembled WGS sequence"/>
</dbReference>
<feature type="domain" description="DUF7083" evidence="1">
    <location>
        <begin position="6"/>
        <end position="85"/>
    </location>
</feature>
<evidence type="ECO:0000313" key="2">
    <source>
        <dbReference type="EMBL" id="VUZ44349.1"/>
    </source>
</evidence>